<protein>
    <submittedName>
        <fullName evidence="1">Uncharacterized protein</fullName>
    </submittedName>
</protein>
<evidence type="ECO:0000313" key="1">
    <source>
        <dbReference type="EMBL" id="MBB3975182.1"/>
    </source>
</evidence>
<evidence type="ECO:0000313" key="2">
    <source>
        <dbReference type="Proteomes" id="UP000574761"/>
    </source>
</evidence>
<keyword evidence="2" id="KW-1185">Reference proteome</keyword>
<dbReference type="EMBL" id="JACIEE010000001">
    <property type="protein sequence ID" value="MBB3975182.1"/>
    <property type="molecule type" value="Genomic_DNA"/>
</dbReference>
<dbReference type="Proteomes" id="UP000574761">
    <property type="component" value="Unassembled WGS sequence"/>
</dbReference>
<reference evidence="1 2" key="1">
    <citation type="submission" date="2020-08" db="EMBL/GenBank/DDBJ databases">
        <title>Genomic Encyclopedia of Type Strains, Phase IV (KMG-IV): sequencing the most valuable type-strain genomes for metagenomic binning, comparative biology and taxonomic classification.</title>
        <authorList>
            <person name="Goeker M."/>
        </authorList>
    </citation>
    <scope>NUCLEOTIDE SEQUENCE [LARGE SCALE GENOMIC DNA]</scope>
    <source>
        <strain evidence="1 2">DSM 100211</strain>
    </source>
</reference>
<gene>
    <name evidence="1" type="ORF">GGQ64_000358</name>
</gene>
<name>A0A7W6GHJ9_9HYPH</name>
<dbReference type="AlphaFoldDB" id="A0A7W6GHJ9"/>
<proteinExistence type="predicted"/>
<dbReference type="RefSeq" id="WP_183798246.1">
    <property type="nucleotide sequence ID" value="NZ_JACIEE010000001.1"/>
</dbReference>
<organism evidence="1 2">
    <name type="scientific">Mycoplana azooxidifex</name>
    <dbReference type="NCBI Taxonomy" id="1636188"/>
    <lineage>
        <taxon>Bacteria</taxon>
        <taxon>Pseudomonadati</taxon>
        <taxon>Pseudomonadota</taxon>
        <taxon>Alphaproteobacteria</taxon>
        <taxon>Hyphomicrobiales</taxon>
        <taxon>Rhizobiaceae</taxon>
        <taxon>Mycoplana</taxon>
    </lineage>
</organism>
<sequence>MCSPAAPADVALQFRRQHVQFTLRLAANAAGRPVIEELTDLEREALAGSANCERNGICVWFLVSHDTHPFRIRFRWIDYRAEAVFNQTK</sequence>
<comment type="caution">
    <text evidence="1">The sequence shown here is derived from an EMBL/GenBank/DDBJ whole genome shotgun (WGS) entry which is preliminary data.</text>
</comment>
<accession>A0A7W6GHJ9</accession>